<dbReference type="KEGG" id="tbg:TbgDal_X10070"/>
<feature type="transmembrane region" description="Helical" evidence="1">
    <location>
        <begin position="35"/>
        <end position="59"/>
    </location>
</feature>
<dbReference type="SUPFAM" id="SSF53335">
    <property type="entry name" value="S-adenosyl-L-methionine-dependent methyltransferases"/>
    <property type="match status" value="1"/>
</dbReference>
<dbReference type="Gene3D" id="3.40.50.150">
    <property type="entry name" value="Vaccinia Virus protein VP39"/>
    <property type="match status" value="1"/>
</dbReference>
<reference evidence="3" key="1">
    <citation type="journal article" date="2010" name="PLoS Negl. Trop. Dis.">
        <title>The genome sequence of Trypanosoma brucei gambiense, causative agent of chronic human african trypanosomiasis.</title>
        <authorList>
            <person name="Jackson A.P."/>
            <person name="Sanders M."/>
            <person name="Berry A."/>
            <person name="McQuillan J."/>
            <person name="Aslett M.A."/>
            <person name="Quail M.A."/>
            <person name="Chukualim B."/>
            <person name="Capewell P."/>
            <person name="MacLeod A."/>
            <person name="Melville S.E."/>
            <person name="Gibson W."/>
            <person name="Barry J.D."/>
            <person name="Berriman M."/>
            <person name="Hertz-Fowler C."/>
        </authorList>
    </citation>
    <scope>NUCLEOTIDE SEQUENCE [LARGE SCALE GENOMIC DNA]</scope>
    <source>
        <strain evidence="3">MHOM/CI/86/DAL972</strain>
    </source>
</reference>
<dbReference type="InterPro" id="IPR029063">
    <property type="entry name" value="SAM-dependent_MTases_sf"/>
</dbReference>
<accession>D0A3S2</accession>
<dbReference type="GeneID" id="23864175"/>
<dbReference type="RefSeq" id="XP_011778180.1">
    <property type="nucleotide sequence ID" value="XM_011779878.1"/>
</dbReference>
<evidence type="ECO:0000313" key="3">
    <source>
        <dbReference type="Proteomes" id="UP000002316"/>
    </source>
</evidence>
<dbReference type="AlphaFoldDB" id="D0A3S2"/>
<gene>
    <name evidence="2" type="ORF">TbgDal_X10070</name>
</gene>
<proteinExistence type="predicted"/>
<evidence type="ECO:0008006" key="4">
    <source>
        <dbReference type="Google" id="ProtNLM"/>
    </source>
</evidence>
<name>D0A3S2_TRYB9</name>
<organism evidence="2 3">
    <name type="scientific">Trypanosoma brucei gambiense (strain MHOM/CI/86/DAL972)</name>
    <dbReference type="NCBI Taxonomy" id="679716"/>
    <lineage>
        <taxon>Eukaryota</taxon>
        <taxon>Discoba</taxon>
        <taxon>Euglenozoa</taxon>
        <taxon>Kinetoplastea</taxon>
        <taxon>Metakinetoplastina</taxon>
        <taxon>Trypanosomatida</taxon>
        <taxon>Trypanosomatidae</taxon>
        <taxon>Trypanosoma</taxon>
    </lineage>
</organism>
<sequence length="264" mass="30812">MQGKVVSVHGADAQWYEPTQIPQDKYLKIVQGRNLFLVTFITGSAVIWGLSLIPQWCMYRSVSWMYRKYCRGRVLDLTPKVADARDVRYYEMSNAVRVEFIVKERVDDDEYKTDLSLSEEEQTERRRALTLGFMLKNDYNWAGSSITFDTVERRETEMPDFRKYDTVVIRNELLNMGREGARKMLNSAAAYVKEGGYVLLMDFGKPRWPLLASLTRWFGAATRSSMNLTHDYGRWVAEDNCYSIIAERRCLMGVHYAFVLQRKP</sequence>
<dbReference type="VEuPathDB" id="TriTrypDB:Tbg972.10.10070"/>
<dbReference type="Proteomes" id="UP000002316">
    <property type="component" value="Chromosome 10"/>
</dbReference>
<evidence type="ECO:0000313" key="2">
    <source>
        <dbReference type="EMBL" id="CBH15916.1"/>
    </source>
</evidence>
<dbReference type="OrthoDB" id="269643at2759"/>
<keyword evidence="1" id="KW-0472">Membrane</keyword>
<keyword evidence="1" id="KW-0812">Transmembrane</keyword>
<protein>
    <recommendedName>
        <fullName evidence="4">Methyltransferase type 11 domain-containing protein</fullName>
    </recommendedName>
</protein>
<evidence type="ECO:0000256" key="1">
    <source>
        <dbReference type="SAM" id="Phobius"/>
    </source>
</evidence>
<keyword evidence="1" id="KW-1133">Transmembrane helix</keyword>
<dbReference type="EMBL" id="FN554973">
    <property type="protein sequence ID" value="CBH15916.1"/>
    <property type="molecule type" value="Genomic_DNA"/>
</dbReference>